<comment type="similarity">
    <text evidence="1">Belongs to the plant rapid alkalinization factor (RALF) family.</text>
</comment>
<dbReference type="GO" id="GO:0009506">
    <property type="term" value="C:plasmodesma"/>
    <property type="evidence" value="ECO:0007669"/>
    <property type="project" value="TreeGrafter"/>
</dbReference>
<evidence type="ECO:0000256" key="6">
    <source>
        <dbReference type="SAM" id="SignalP"/>
    </source>
</evidence>
<keyword evidence="2" id="KW-0372">Hormone</keyword>
<evidence type="ECO:0000313" key="7">
    <source>
        <dbReference type="EMBL" id="KAG0503206.1"/>
    </source>
</evidence>
<dbReference type="GO" id="GO:0019722">
    <property type="term" value="P:calcium-mediated signaling"/>
    <property type="evidence" value="ECO:0007669"/>
    <property type="project" value="TreeGrafter"/>
</dbReference>
<evidence type="ECO:0000313" key="8">
    <source>
        <dbReference type="Proteomes" id="UP000639772"/>
    </source>
</evidence>
<dbReference type="PANTHER" id="PTHR33136">
    <property type="entry name" value="RAPID ALKALINIZATION FACTOR-LIKE"/>
    <property type="match status" value="1"/>
</dbReference>
<proteinExistence type="inferred from homology"/>
<feature type="region of interest" description="Disordered" evidence="5">
    <location>
        <begin position="30"/>
        <end position="67"/>
    </location>
</feature>
<feature type="compositionally biased region" description="Acidic residues" evidence="5">
    <location>
        <begin position="51"/>
        <end position="63"/>
    </location>
</feature>
<feature type="signal peptide" evidence="6">
    <location>
        <begin position="1"/>
        <end position="19"/>
    </location>
</feature>
<dbReference type="OrthoDB" id="1863600at2759"/>
<dbReference type="AlphaFoldDB" id="A0A835SBH7"/>
<keyword evidence="3 6" id="KW-0732">Signal</keyword>
<gene>
    <name evidence="7" type="ORF">HPP92_003278</name>
</gene>
<reference evidence="7 8" key="1">
    <citation type="journal article" date="2020" name="Nat. Food">
        <title>A phased Vanilla planifolia genome enables genetic improvement of flavour and production.</title>
        <authorList>
            <person name="Hasing T."/>
            <person name="Tang H."/>
            <person name="Brym M."/>
            <person name="Khazi F."/>
            <person name="Huang T."/>
            <person name="Chambers A.H."/>
        </authorList>
    </citation>
    <scope>NUCLEOTIDE SEQUENCE [LARGE SCALE GENOMIC DNA]</scope>
    <source>
        <tissue evidence="7">Leaf</tissue>
    </source>
</reference>
<evidence type="ECO:0000256" key="1">
    <source>
        <dbReference type="ARBA" id="ARBA00009178"/>
    </source>
</evidence>
<feature type="chain" id="PRO_5032485416" evidence="6">
    <location>
        <begin position="20"/>
        <end position="124"/>
    </location>
</feature>
<protein>
    <submittedName>
        <fullName evidence="7">Uncharacterized protein</fullName>
    </submittedName>
</protein>
<evidence type="ECO:0000256" key="2">
    <source>
        <dbReference type="ARBA" id="ARBA00022702"/>
    </source>
</evidence>
<name>A0A835SBH7_VANPL</name>
<evidence type="ECO:0000256" key="3">
    <source>
        <dbReference type="ARBA" id="ARBA00022729"/>
    </source>
</evidence>
<dbReference type="GO" id="GO:0005179">
    <property type="term" value="F:hormone activity"/>
    <property type="evidence" value="ECO:0007669"/>
    <property type="project" value="UniProtKB-KW"/>
</dbReference>
<dbReference type="EMBL" id="JADCNM010000001">
    <property type="protein sequence ID" value="KAG0503206.1"/>
    <property type="molecule type" value="Genomic_DNA"/>
</dbReference>
<sequence>MASLRSAFLLLLLLAAVLAAAGGIHGATGGAWESETESGNMTCSEGVGCGSDDEIDDAEEGEDGGGRRVLVARRRRYLSYDMMKRNQVPCNRRGVSYYNCNHRGRANPYRRGCSYITRCSRDLR</sequence>
<evidence type="ECO:0000256" key="5">
    <source>
        <dbReference type="SAM" id="MobiDB-lite"/>
    </source>
</evidence>
<dbReference type="InterPro" id="IPR008801">
    <property type="entry name" value="RALF"/>
</dbReference>
<comment type="caution">
    <text evidence="7">The sequence shown here is derived from an EMBL/GenBank/DDBJ whole genome shotgun (WGS) entry which is preliminary data.</text>
</comment>
<organism evidence="7 8">
    <name type="scientific">Vanilla planifolia</name>
    <name type="common">Vanilla</name>
    <dbReference type="NCBI Taxonomy" id="51239"/>
    <lineage>
        <taxon>Eukaryota</taxon>
        <taxon>Viridiplantae</taxon>
        <taxon>Streptophyta</taxon>
        <taxon>Embryophyta</taxon>
        <taxon>Tracheophyta</taxon>
        <taxon>Spermatophyta</taxon>
        <taxon>Magnoliopsida</taxon>
        <taxon>Liliopsida</taxon>
        <taxon>Asparagales</taxon>
        <taxon>Orchidaceae</taxon>
        <taxon>Vanilloideae</taxon>
        <taxon>Vanilleae</taxon>
        <taxon>Vanilla</taxon>
    </lineage>
</organism>
<dbReference type="Proteomes" id="UP000639772">
    <property type="component" value="Chromosome 1"/>
</dbReference>
<keyword evidence="4" id="KW-1015">Disulfide bond</keyword>
<dbReference type="PANTHER" id="PTHR33136:SF89">
    <property type="entry name" value="PROTEIN RALF-LIKE 19"/>
    <property type="match status" value="1"/>
</dbReference>
<accession>A0A835SBH7</accession>
<dbReference type="Pfam" id="PF05498">
    <property type="entry name" value="RALF"/>
    <property type="match status" value="1"/>
</dbReference>
<evidence type="ECO:0000256" key="4">
    <source>
        <dbReference type="ARBA" id="ARBA00023157"/>
    </source>
</evidence>